<dbReference type="Gene3D" id="2.60.130.10">
    <property type="entry name" value="Aromatic compound dioxygenase"/>
    <property type="match status" value="1"/>
</dbReference>
<dbReference type="InterPro" id="IPR050770">
    <property type="entry name" value="Intradiol_RC_Dioxygenase"/>
</dbReference>
<evidence type="ECO:0000313" key="1">
    <source>
        <dbReference type="EMBL" id="RJO79224.1"/>
    </source>
</evidence>
<comment type="caution">
    <text evidence="1">The sequence shown here is derived from an EMBL/GenBank/DDBJ whole genome shotgun (WGS) entry which is preliminary data.</text>
</comment>
<proteinExistence type="predicted"/>
<dbReference type="AlphaFoldDB" id="A0A3A4KZ41"/>
<reference evidence="1 2" key="1">
    <citation type="submission" date="2018-09" db="EMBL/GenBank/DDBJ databases">
        <title>YIM PH21274 draft genome.</title>
        <authorList>
            <person name="Miao C."/>
        </authorList>
    </citation>
    <scope>NUCLEOTIDE SEQUENCE [LARGE SCALE GENOMIC DNA]</scope>
    <source>
        <strain evidence="1 2">YIM PH 21724</strain>
    </source>
</reference>
<evidence type="ECO:0000313" key="2">
    <source>
        <dbReference type="Proteomes" id="UP000266677"/>
    </source>
</evidence>
<dbReference type="NCBIfam" id="TIGR02423">
    <property type="entry name" value="protocat_alph"/>
    <property type="match status" value="1"/>
</dbReference>
<dbReference type="Proteomes" id="UP000266677">
    <property type="component" value="Unassembled WGS sequence"/>
</dbReference>
<dbReference type="EMBL" id="QZFU01000010">
    <property type="protein sequence ID" value="RJO79224.1"/>
    <property type="molecule type" value="Genomic_DNA"/>
</dbReference>
<dbReference type="InterPro" id="IPR012786">
    <property type="entry name" value="Protocat_dOase_a"/>
</dbReference>
<keyword evidence="1" id="KW-0560">Oxidoreductase</keyword>
<sequence>MFDGTPSQTAGPFLQIGMHWEQGAFIVPAETAEGVWLRGHIFDGAGVAIPDAAVEIWQADPAGCLGSKDRWLGFGRSETAEGEFAFYTVVPGSFDGQAPHLGVAVFARGLLRQVWTRIYFPEHRAAQARDPILALVPDERRATLIAERTSQGYRFDIRLQGPLETVFFDV</sequence>
<dbReference type="GO" id="GO:0005506">
    <property type="term" value="F:iron ion binding"/>
    <property type="evidence" value="ECO:0007669"/>
    <property type="project" value="InterPro"/>
</dbReference>
<keyword evidence="2" id="KW-1185">Reference proteome</keyword>
<name>A0A3A4KZ41_9NOCA</name>
<keyword evidence="1" id="KW-0223">Dioxygenase</keyword>
<dbReference type="SUPFAM" id="SSF49482">
    <property type="entry name" value="Aromatic compound dioxygenase"/>
    <property type="match status" value="1"/>
</dbReference>
<dbReference type="PANTHER" id="PTHR33711">
    <property type="entry name" value="DIOXYGENASE, PUTATIVE (AFU_ORTHOLOGUE AFUA_2G02910)-RELATED"/>
    <property type="match status" value="1"/>
</dbReference>
<gene>
    <name evidence="1" type="primary">pcaG</name>
    <name evidence="1" type="ORF">D5S18_02480</name>
</gene>
<dbReference type="GO" id="GO:0018578">
    <property type="term" value="F:protocatechuate 3,4-dioxygenase activity"/>
    <property type="evidence" value="ECO:0007669"/>
    <property type="project" value="UniProtKB-EC"/>
</dbReference>
<dbReference type="InterPro" id="IPR015889">
    <property type="entry name" value="Intradiol_dOase_core"/>
</dbReference>
<dbReference type="EC" id="1.13.11.3" evidence="1"/>
<accession>A0A3A4KZ41</accession>
<dbReference type="RefSeq" id="WP_120037540.1">
    <property type="nucleotide sequence ID" value="NZ_QZFU01000010.1"/>
</dbReference>
<organism evidence="1 2">
    <name type="scientific">Nocardia panacis</name>
    <dbReference type="NCBI Taxonomy" id="2340916"/>
    <lineage>
        <taxon>Bacteria</taxon>
        <taxon>Bacillati</taxon>
        <taxon>Actinomycetota</taxon>
        <taxon>Actinomycetes</taxon>
        <taxon>Mycobacteriales</taxon>
        <taxon>Nocardiaceae</taxon>
        <taxon>Nocardia</taxon>
    </lineage>
</organism>
<dbReference type="OrthoDB" id="9805815at2"/>
<protein>
    <submittedName>
        <fullName evidence="1">Protocatechuate 3,4-dioxygenase subunit alpha</fullName>
        <ecNumber evidence="1">1.13.11.3</ecNumber>
    </submittedName>
</protein>
<dbReference type="PANTHER" id="PTHR33711:SF9">
    <property type="entry name" value="PROTOCATECHUATE 3,4-DIOXYGENASE ALPHA CHAIN"/>
    <property type="match status" value="1"/>
</dbReference>